<evidence type="ECO:0000259" key="13">
    <source>
        <dbReference type="PROSITE" id="PS50109"/>
    </source>
</evidence>
<feature type="domain" description="Histidine kinase" evidence="13">
    <location>
        <begin position="180"/>
        <end position="388"/>
    </location>
</feature>
<dbReference type="Proteomes" id="UP000028492">
    <property type="component" value="Chromosome"/>
</dbReference>
<proteinExistence type="predicted"/>
<dbReference type="SUPFAM" id="SSF158472">
    <property type="entry name" value="HAMP domain-like"/>
    <property type="match status" value="1"/>
</dbReference>
<feature type="domain" description="HAMP" evidence="14">
    <location>
        <begin position="119"/>
        <end position="172"/>
    </location>
</feature>
<dbReference type="InterPro" id="IPR003594">
    <property type="entry name" value="HATPase_dom"/>
</dbReference>
<dbReference type="GO" id="GO:0000155">
    <property type="term" value="F:phosphorelay sensor kinase activity"/>
    <property type="evidence" value="ECO:0007669"/>
    <property type="project" value="InterPro"/>
</dbReference>
<dbReference type="PROSITE" id="PS50885">
    <property type="entry name" value="HAMP"/>
    <property type="match status" value="1"/>
</dbReference>
<dbReference type="CDD" id="cd06225">
    <property type="entry name" value="HAMP"/>
    <property type="match status" value="1"/>
</dbReference>
<evidence type="ECO:0000256" key="7">
    <source>
        <dbReference type="ARBA" id="ARBA00022692"/>
    </source>
</evidence>
<evidence type="ECO:0000256" key="5">
    <source>
        <dbReference type="ARBA" id="ARBA00022553"/>
    </source>
</evidence>
<evidence type="ECO:0000256" key="4">
    <source>
        <dbReference type="ARBA" id="ARBA00012438"/>
    </source>
</evidence>
<dbReference type="KEGG" id="aja:AJAP_02710"/>
<name>A0A075UKN6_9PSEU</name>
<evidence type="ECO:0000256" key="10">
    <source>
        <dbReference type="ARBA" id="ARBA00023012"/>
    </source>
</evidence>
<dbReference type="Gene3D" id="6.10.340.10">
    <property type="match status" value="1"/>
</dbReference>
<keyword evidence="6 15" id="KW-0808">Transferase</keyword>
<sequence length="388" mass="41504">MKPLRLSVRTKLTALYGGAFLIVGLALLIVNYLLVSSTLPDTAAFANGATAGAQIEVARAYPMDTTSILPAERAQATQLVATSITEYRSDVLSTLLWQSLVALAIAGGLAVLLGWLMASRVLRPLHAITSTARKLEVENLDRRIDLDGPDDELKELADTFDGMLDRLAVSFDSQKRFVANASHELRTPLAVQRTLVEVAMAAPDASPEVRKLGEHLIYTNERSERMIEGLLVLARSDRGLTARAPVRLDEVAATVIRSASAMAEEAGVTVESRLRPRTVSGDPVLLERLVTNLVHNAITYNRQGGWIHVDIGGDPALVVRNTGPQVPLDAVPALFEPFRRLSGDRTGDSRNAGLGLSIVRSIAKAHGGTAGAEPGGRGGGLVVRVRLP</sequence>
<dbReference type="PANTHER" id="PTHR45436:SF15">
    <property type="entry name" value="SENSOR HISTIDINE KINASE CUSS"/>
    <property type="match status" value="1"/>
</dbReference>
<dbReference type="InterPro" id="IPR003660">
    <property type="entry name" value="HAMP_dom"/>
</dbReference>
<dbReference type="PRINTS" id="PR00344">
    <property type="entry name" value="BCTRLSENSOR"/>
</dbReference>
<keyword evidence="5" id="KW-0597">Phosphoprotein</keyword>
<dbReference type="SMART" id="SM00304">
    <property type="entry name" value="HAMP"/>
    <property type="match status" value="1"/>
</dbReference>
<gene>
    <name evidence="15" type="primary">cutS</name>
    <name evidence="15" type="ORF">AJAP_02710</name>
</gene>
<evidence type="ECO:0000256" key="8">
    <source>
        <dbReference type="ARBA" id="ARBA00022777"/>
    </source>
</evidence>
<dbReference type="STRING" id="208439.AJAP_02710"/>
<dbReference type="Pfam" id="PF02518">
    <property type="entry name" value="HATPase_c"/>
    <property type="match status" value="1"/>
</dbReference>
<evidence type="ECO:0000256" key="1">
    <source>
        <dbReference type="ARBA" id="ARBA00000085"/>
    </source>
</evidence>
<dbReference type="SMART" id="SM00387">
    <property type="entry name" value="HATPase_c"/>
    <property type="match status" value="1"/>
</dbReference>
<dbReference type="RefSeq" id="WP_038507913.1">
    <property type="nucleotide sequence ID" value="NZ_CP008953.1"/>
</dbReference>
<comment type="subcellular location">
    <subcellularLocation>
        <location evidence="3">Cell membrane</location>
    </subcellularLocation>
    <subcellularLocation>
        <location evidence="2">Membrane</location>
        <topology evidence="2">Multi-pass membrane protein</topology>
    </subcellularLocation>
</comment>
<dbReference type="GO" id="GO:0005886">
    <property type="term" value="C:plasma membrane"/>
    <property type="evidence" value="ECO:0007669"/>
    <property type="project" value="UniProtKB-SubCell"/>
</dbReference>
<evidence type="ECO:0000256" key="3">
    <source>
        <dbReference type="ARBA" id="ARBA00004236"/>
    </source>
</evidence>
<dbReference type="SUPFAM" id="SSF55874">
    <property type="entry name" value="ATPase domain of HSP90 chaperone/DNA topoisomerase II/histidine kinase"/>
    <property type="match status" value="1"/>
</dbReference>
<evidence type="ECO:0000259" key="14">
    <source>
        <dbReference type="PROSITE" id="PS50885"/>
    </source>
</evidence>
<keyword evidence="16" id="KW-1185">Reference proteome</keyword>
<dbReference type="EC" id="2.7.13.3" evidence="4"/>
<dbReference type="eggNOG" id="COG2205">
    <property type="taxonomic scope" value="Bacteria"/>
</dbReference>
<keyword evidence="8" id="KW-0418">Kinase</keyword>
<evidence type="ECO:0000256" key="6">
    <source>
        <dbReference type="ARBA" id="ARBA00022679"/>
    </source>
</evidence>
<dbReference type="InterPro" id="IPR003661">
    <property type="entry name" value="HisK_dim/P_dom"/>
</dbReference>
<protein>
    <recommendedName>
        <fullName evidence="4">histidine kinase</fullName>
        <ecNumber evidence="4">2.7.13.3</ecNumber>
    </recommendedName>
</protein>
<keyword evidence="7 12" id="KW-0812">Transmembrane</keyword>
<evidence type="ECO:0000313" key="16">
    <source>
        <dbReference type="Proteomes" id="UP000028492"/>
    </source>
</evidence>
<feature type="transmembrane region" description="Helical" evidence="12">
    <location>
        <begin position="95"/>
        <end position="116"/>
    </location>
</feature>
<dbReference type="SUPFAM" id="SSF47384">
    <property type="entry name" value="Homodimeric domain of signal transducing histidine kinase"/>
    <property type="match status" value="1"/>
</dbReference>
<dbReference type="HOGENOM" id="CLU_000445_89_3_11"/>
<dbReference type="PROSITE" id="PS50109">
    <property type="entry name" value="HIS_KIN"/>
    <property type="match status" value="1"/>
</dbReference>
<dbReference type="InterPro" id="IPR005467">
    <property type="entry name" value="His_kinase_dom"/>
</dbReference>
<dbReference type="CDD" id="cd00082">
    <property type="entry name" value="HisKA"/>
    <property type="match status" value="1"/>
</dbReference>
<accession>A0A075UKN6</accession>
<evidence type="ECO:0000256" key="12">
    <source>
        <dbReference type="SAM" id="Phobius"/>
    </source>
</evidence>
<evidence type="ECO:0000313" key="15">
    <source>
        <dbReference type="EMBL" id="AIG73468.1"/>
    </source>
</evidence>
<reference evidence="15 16" key="1">
    <citation type="journal article" date="2014" name="J. Biotechnol.">
        <title>Complete genome sequence of the actinobacterium Amycolatopsis japonica MG417-CF17(T) (=DSM 44213T) producing (S,S)-N,N'-ethylenediaminedisuccinic acid.</title>
        <authorList>
            <person name="Stegmann E."/>
            <person name="Albersmeier A."/>
            <person name="Spohn M."/>
            <person name="Gert H."/>
            <person name="Weber T."/>
            <person name="Wohlleben W."/>
            <person name="Kalinowski J."/>
            <person name="Ruckert C."/>
        </authorList>
    </citation>
    <scope>NUCLEOTIDE SEQUENCE [LARGE SCALE GENOMIC DNA]</scope>
    <source>
        <strain evidence="16">MG417-CF17 (DSM 44213)</strain>
    </source>
</reference>
<dbReference type="InterPro" id="IPR004358">
    <property type="entry name" value="Sig_transdc_His_kin-like_C"/>
</dbReference>
<dbReference type="SMART" id="SM00388">
    <property type="entry name" value="HisKA"/>
    <property type="match status" value="1"/>
</dbReference>
<feature type="transmembrane region" description="Helical" evidence="12">
    <location>
        <begin position="12"/>
        <end position="34"/>
    </location>
</feature>
<keyword evidence="11 12" id="KW-0472">Membrane</keyword>
<dbReference type="Gene3D" id="1.10.287.130">
    <property type="match status" value="1"/>
</dbReference>
<evidence type="ECO:0000256" key="9">
    <source>
        <dbReference type="ARBA" id="ARBA00022989"/>
    </source>
</evidence>
<evidence type="ECO:0000256" key="11">
    <source>
        <dbReference type="ARBA" id="ARBA00023136"/>
    </source>
</evidence>
<comment type="catalytic activity">
    <reaction evidence="1">
        <text>ATP + protein L-histidine = ADP + protein N-phospho-L-histidine.</text>
        <dbReference type="EC" id="2.7.13.3"/>
    </reaction>
</comment>
<dbReference type="InterPro" id="IPR036097">
    <property type="entry name" value="HisK_dim/P_sf"/>
</dbReference>
<dbReference type="InterPro" id="IPR050428">
    <property type="entry name" value="TCS_sensor_his_kinase"/>
</dbReference>
<keyword evidence="9 12" id="KW-1133">Transmembrane helix</keyword>
<dbReference type="InterPro" id="IPR036890">
    <property type="entry name" value="HATPase_C_sf"/>
</dbReference>
<dbReference type="CDD" id="cd00075">
    <property type="entry name" value="HATPase"/>
    <property type="match status" value="1"/>
</dbReference>
<dbReference type="PANTHER" id="PTHR45436">
    <property type="entry name" value="SENSOR HISTIDINE KINASE YKOH"/>
    <property type="match status" value="1"/>
</dbReference>
<organism evidence="15 16">
    <name type="scientific">Amycolatopsis japonica</name>
    <dbReference type="NCBI Taxonomy" id="208439"/>
    <lineage>
        <taxon>Bacteria</taxon>
        <taxon>Bacillati</taxon>
        <taxon>Actinomycetota</taxon>
        <taxon>Actinomycetes</taxon>
        <taxon>Pseudonocardiales</taxon>
        <taxon>Pseudonocardiaceae</taxon>
        <taxon>Amycolatopsis</taxon>
        <taxon>Amycolatopsis japonica group</taxon>
    </lineage>
</organism>
<evidence type="ECO:0000256" key="2">
    <source>
        <dbReference type="ARBA" id="ARBA00004141"/>
    </source>
</evidence>
<dbReference type="Pfam" id="PF00672">
    <property type="entry name" value="HAMP"/>
    <property type="match status" value="1"/>
</dbReference>
<dbReference type="Gene3D" id="3.30.565.10">
    <property type="entry name" value="Histidine kinase-like ATPase, C-terminal domain"/>
    <property type="match status" value="1"/>
</dbReference>
<dbReference type="Pfam" id="PF00512">
    <property type="entry name" value="HisKA"/>
    <property type="match status" value="1"/>
</dbReference>
<dbReference type="EMBL" id="CP008953">
    <property type="protein sequence ID" value="AIG73468.1"/>
    <property type="molecule type" value="Genomic_DNA"/>
</dbReference>
<keyword evidence="10" id="KW-0902">Two-component regulatory system</keyword>
<dbReference type="AlphaFoldDB" id="A0A075UKN6"/>